<dbReference type="GO" id="GO:0001669">
    <property type="term" value="C:acrosomal vesicle"/>
    <property type="evidence" value="ECO:0007669"/>
    <property type="project" value="TreeGrafter"/>
</dbReference>
<accession>A0A444UX26</accession>
<organism evidence="7 8">
    <name type="scientific">Acipenser ruthenus</name>
    <name type="common">Sterlet sturgeon</name>
    <dbReference type="NCBI Taxonomy" id="7906"/>
    <lineage>
        <taxon>Eukaryota</taxon>
        <taxon>Metazoa</taxon>
        <taxon>Chordata</taxon>
        <taxon>Craniata</taxon>
        <taxon>Vertebrata</taxon>
        <taxon>Euteleostomi</taxon>
        <taxon>Actinopterygii</taxon>
        <taxon>Chondrostei</taxon>
        <taxon>Acipenseriformes</taxon>
        <taxon>Acipenseridae</taxon>
        <taxon>Acipenser</taxon>
    </lineage>
</organism>
<dbReference type="GO" id="GO:0030317">
    <property type="term" value="P:flagellated sperm motility"/>
    <property type="evidence" value="ECO:0007669"/>
    <property type="project" value="TreeGrafter"/>
</dbReference>
<dbReference type="Gene3D" id="1.20.120.350">
    <property type="entry name" value="Voltage-gated potassium channels. Chain C"/>
    <property type="match status" value="1"/>
</dbReference>
<name>A0A444UX26_ACIRT</name>
<feature type="transmembrane region" description="Helical" evidence="5">
    <location>
        <begin position="20"/>
        <end position="42"/>
    </location>
</feature>
<dbReference type="PANTHER" id="PTHR47131">
    <property type="entry name" value="CATION CHANNEL SPERM-ASSOCIATED PROTEIN 3"/>
    <property type="match status" value="1"/>
</dbReference>
<protein>
    <submittedName>
        <fullName evidence="7">Cation channel sperm-associated protein 3</fullName>
    </submittedName>
</protein>
<evidence type="ECO:0000256" key="5">
    <source>
        <dbReference type="SAM" id="Phobius"/>
    </source>
</evidence>
<dbReference type="GO" id="GO:0005245">
    <property type="term" value="F:voltage-gated calcium channel activity"/>
    <property type="evidence" value="ECO:0007669"/>
    <property type="project" value="TreeGrafter"/>
</dbReference>
<evidence type="ECO:0000256" key="1">
    <source>
        <dbReference type="ARBA" id="ARBA00004141"/>
    </source>
</evidence>
<dbReference type="InterPro" id="IPR027359">
    <property type="entry name" value="Volt_channel_dom_sf"/>
</dbReference>
<evidence type="ECO:0000256" key="4">
    <source>
        <dbReference type="ARBA" id="ARBA00023136"/>
    </source>
</evidence>
<dbReference type="AlphaFoldDB" id="A0A444UX26"/>
<dbReference type="Proteomes" id="UP000289886">
    <property type="component" value="Unassembled WGS sequence"/>
</dbReference>
<evidence type="ECO:0000259" key="6">
    <source>
        <dbReference type="Pfam" id="PF00520"/>
    </source>
</evidence>
<dbReference type="EMBL" id="SCEB01005740">
    <property type="protein sequence ID" value="RXM92733.1"/>
    <property type="molecule type" value="Genomic_DNA"/>
</dbReference>
<dbReference type="Pfam" id="PF00520">
    <property type="entry name" value="Ion_trans"/>
    <property type="match status" value="1"/>
</dbReference>
<dbReference type="SUPFAM" id="SSF81324">
    <property type="entry name" value="Voltage-gated potassium channels"/>
    <property type="match status" value="1"/>
</dbReference>
<dbReference type="GO" id="GO:0006814">
    <property type="term" value="P:sodium ion transport"/>
    <property type="evidence" value="ECO:0007669"/>
    <property type="project" value="TreeGrafter"/>
</dbReference>
<sequence length="121" mass="13937">MGYYFFGDPETGDPDNWGDLGSALFTLFSLVTIVDQLFQAIYTMEFLMKVYVEWRGYWKSGYNVFDAFILALSFIPMFMNTSGASTRSLKSLRMIRAVRTLRMLKTVSFIRGLQVIHSSIE</sequence>
<feature type="domain" description="Ion transport" evidence="6">
    <location>
        <begin position="29"/>
        <end position="118"/>
    </location>
</feature>
<gene>
    <name evidence="7" type="ORF">EOD39_19817</name>
</gene>
<keyword evidence="4 5" id="KW-0472">Membrane</keyword>
<keyword evidence="3 5" id="KW-1133">Transmembrane helix</keyword>
<dbReference type="GO" id="GO:0048240">
    <property type="term" value="P:sperm capacitation"/>
    <property type="evidence" value="ECO:0007669"/>
    <property type="project" value="TreeGrafter"/>
</dbReference>
<dbReference type="PANTHER" id="PTHR47131:SF1">
    <property type="entry name" value="CATION CHANNEL SPERM-ASSOCIATED PROTEIN 3"/>
    <property type="match status" value="1"/>
</dbReference>
<dbReference type="GO" id="GO:0036128">
    <property type="term" value="C:CatSper complex"/>
    <property type="evidence" value="ECO:0007669"/>
    <property type="project" value="TreeGrafter"/>
</dbReference>
<evidence type="ECO:0000313" key="7">
    <source>
        <dbReference type="EMBL" id="RXM92733.1"/>
    </source>
</evidence>
<evidence type="ECO:0000256" key="2">
    <source>
        <dbReference type="ARBA" id="ARBA00022692"/>
    </source>
</evidence>
<dbReference type="InterPro" id="IPR005821">
    <property type="entry name" value="Ion_trans_dom"/>
</dbReference>
<comment type="caution">
    <text evidence="7">The sequence shown here is derived from an EMBL/GenBank/DDBJ whole genome shotgun (WGS) entry which is preliminary data.</text>
</comment>
<proteinExistence type="predicted"/>
<feature type="transmembrane region" description="Helical" evidence="5">
    <location>
        <begin position="62"/>
        <end position="79"/>
    </location>
</feature>
<comment type="subcellular location">
    <subcellularLocation>
        <location evidence="1">Membrane</location>
        <topology evidence="1">Multi-pass membrane protein</topology>
    </subcellularLocation>
</comment>
<evidence type="ECO:0000313" key="8">
    <source>
        <dbReference type="Proteomes" id="UP000289886"/>
    </source>
</evidence>
<evidence type="ECO:0000256" key="3">
    <source>
        <dbReference type="ARBA" id="ARBA00022989"/>
    </source>
</evidence>
<keyword evidence="8" id="KW-1185">Reference proteome</keyword>
<reference evidence="7 8" key="1">
    <citation type="submission" date="2019-01" db="EMBL/GenBank/DDBJ databases">
        <title>Draft Genome and Complete Hox-Cluster Characterization of the Sterlet Sturgeon (Acipenser ruthenus).</title>
        <authorList>
            <person name="Wei Q."/>
        </authorList>
    </citation>
    <scope>NUCLEOTIDE SEQUENCE [LARGE SCALE GENOMIC DNA]</scope>
    <source>
        <strain evidence="7">WHYD16114868_AA</strain>
        <tissue evidence="7">Blood</tissue>
    </source>
</reference>
<keyword evidence="2 5" id="KW-0812">Transmembrane</keyword>